<dbReference type="CDD" id="cd00180">
    <property type="entry name" value="PKc"/>
    <property type="match status" value="1"/>
</dbReference>
<feature type="domain" description="Protein kinase" evidence="2">
    <location>
        <begin position="9"/>
        <end position="281"/>
    </location>
</feature>
<dbReference type="GO" id="GO:0004674">
    <property type="term" value="F:protein serine/threonine kinase activity"/>
    <property type="evidence" value="ECO:0007669"/>
    <property type="project" value="TreeGrafter"/>
</dbReference>
<protein>
    <submittedName>
        <fullName evidence="4">Uncharacterized protein</fullName>
    </submittedName>
</protein>
<dbReference type="InterPro" id="IPR000719">
    <property type="entry name" value="Prot_kinase_dom"/>
</dbReference>
<reference evidence="4" key="1">
    <citation type="submission" date="2021-09" db="EMBL/GenBank/DDBJ databases">
        <authorList>
            <consortium name="AG Swart"/>
            <person name="Singh M."/>
            <person name="Singh A."/>
            <person name="Seah K."/>
            <person name="Emmerich C."/>
        </authorList>
    </citation>
    <scope>NUCLEOTIDE SEQUENCE</scope>
    <source>
        <strain evidence="4">ATCC30299</strain>
    </source>
</reference>
<dbReference type="GO" id="GO:0005524">
    <property type="term" value="F:ATP binding"/>
    <property type="evidence" value="ECO:0007669"/>
    <property type="project" value="InterPro"/>
</dbReference>
<dbReference type="GO" id="GO:0005737">
    <property type="term" value="C:cytoplasm"/>
    <property type="evidence" value="ECO:0007669"/>
    <property type="project" value="TreeGrafter"/>
</dbReference>
<evidence type="ECO:0000259" key="3">
    <source>
        <dbReference type="PROSITE" id="PS50089"/>
    </source>
</evidence>
<dbReference type="InterPro" id="IPR013083">
    <property type="entry name" value="Znf_RING/FYVE/PHD"/>
</dbReference>
<gene>
    <name evidence="4" type="ORF">BSTOLATCC_MIC20531</name>
</gene>
<dbReference type="InterPro" id="IPR053235">
    <property type="entry name" value="Ser_Thr_kinase"/>
</dbReference>
<keyword evidence="1" id="KW-0862">Zinc</keyword>
<sequence>METVSERDFTKEETIYKTSSVEVFKARMSQTGRIVVVKKLNVNSVEEVNSIQNESYAMASLQHQNIVEVMACFLSGTGAMIEHAFFVMDYYANGDLSNEIRKRIKESRPWSENNLLYHFKSLIDVHCWLQRKGLVHRDIKPGNILISNDGDLLVADLGCAYKRKTLKLENSEFTIAGTPLYLSPKLREAYNIFREGLGSGVAQHDPIKSDVYSLGLTFLYMASLKDLSDLTDLRNQEFKVRERIQEIGYSNRIKEMLTSMLIFDEDKRPDFVWLSNSLASVSVSKPQVINNPQNQIISPIQATKRSLAVKASGIQQQPPSSTKLKANQGWNWNSLLKNKRIKIWVKFSKIKNYFLRISDSISAQMPPNISDLINFAKSTGADIKVSSLSYKCVFCNFKNSDSQFTCIHRWPFHKQCVPQNYIYAIDSGDIRQYLINCWECAQGTVLWVENLNYHEIVDSNTLTLQNNTASALSTIQNGMQNQAANKEDEEIKLINRAQCSKCSTIQKTLILYPRCKHKICKECKIKTKKEDDYQCPLCPMGYALEYNPKLSEYLYNFNN</sequence>
<dbReference type="SUPFAM" id="SSF56112">
    <property type="entry name" value="Protein kinase-like (PK-like)"/>
    <property type="match status" value="1"/>
</dbReference>
<feature type="domain" description="RING-type" evidence="3">
    <location>
        <begin position="499"/>
        <end position="538"/>
    </location>
</feature>
<dbReference type="InterPro" id="IPR011009">
    <property type="entry name" value="Kinase-like_dom_sf"/>
</dbReference>
<organism evidence="4 5">
    <name type="scientific">Blepharisma stoltei</name>
    <dbReference type="NCBI Taxonomy" id="1481888"/>
    <lineage>
        <taxon>Eukaryota</taxon>
        <taxon>Sar</taxon>
        <taxon>Alveolata</taxon>
        <taxon>Ciliophora</taxon>
        <taxon>Postciliodesmatophora</taxon>
        <taxon>Heterotrichea</taxon>
        <taxon>Heterotrichida</taxon>
        <taxon>Blepharismidae</taxon>
        <taxon>Blepharisma</taxon>
    </lineage>
</organism>
<evidence type="ECO:0000259" key="2">
    <source>
        <dbReference type="PROSITE" id="PS50011"/>
    </source>
</evidence>
<dbReference type="PROSITE" id="PS50011">
    <property type="entry name" value="PROTEIN_KINASE_DOM"/>
    <property type="match status" value="1"/>
</dbReference>
<dbReference type="PROSITE" id="PS00108">
    <property type="entry name" value="PROTEIN_KINASE_ST"/>
    <property type="match status" value="1"/>
</dbReference>
<name>A0AAU9J3C6_9CILI</name>
<dbReference type="GO" id="GO:0008270">
    <property type="term" value="F:zinc ion binding"/>
    <property type="evidence" value="ECO:0007669"/>
    <property type="project" value="UniProtKB-KW"/>
</dbReference>
<accession>A0AAU9J3C6</accession>
<dbReference type="PANTHER" id="PTHR24361">
    <property type="entry name" value="MITOGEN-ACTIVATED KINASE KINASE KINASE"/>
    <property type="match status" value="1"/>
</dbReference>
<dbReference type="InterPro" id="IPR008271">
    <property type="entry name" value="Ser/Thr_kinase_AS"/>
</dbReference>
<dbReference type="Gene3D" id="3.30.40.10">
    <property type="entry name" value="Zinc/RING finger domain, C3HC4 (zinc finger)"/>
    <property type="match status" value="1"/>
</dbReference>
<dbReference type="SMART" id="SM00220">
    <property type="entry name" value="S_TKc"/>
    <property type="match status" value="1"/>
</dbReference>
<evidence type="ECO:0000313" key="4">
    <source>
        <dbReference type="EMBL" id="CAG9318047.1"/>
    </source>
</evidence>
<dbReference type="InterPro" id="IPR001841">
    <property type="entry name" value="Znf_RING"/>
</dbReference>
<dbReference type="AlphaFoldDB" id="A0AAU9J3C6"/>
<dbReference type="PROSITE" id="PS50089">
    <property type="entry name" value="ZF_RING_2"/>
    <property type="match status" value="1"/>
</dbReference>
<evidence type="ECO:0000313" key="5">
    <source>
        <dbReference type="Proteomes" id="UP001162131"/>
    </source>
</evidence>
<dbReference type="EMBL" id="CAJZBQ010000020">
    <property type="protein sequence ID" value="CAG9318047.1"/>
    <property type="molecule type" value="Genomic_DNA"/>
</dbReference>
<keyword evidence="1" id="KW-0863">Zinc-finger</keyword>
<keyword evidence="1" id="KW-0479">Metal-binding</keyword>
<dbReference type="Pfam" id="PF00069">
    <property type="entry name" value="Pkinase"/>
    <property type="match status" value="1"/>
</dbReference>
<dbReference type="Proteomes" id="UP001162131">
    <property type="component" value="Unassembled WGS sequence"/>
</dbReference>
<comment type="caution">
    <text evidence="4">The sequence shown here is derived from an EMBL/GenBank/DDBJ whole genome shotgun (WGS) entry which is preliminary data.</text>
</comment>
<keyword evidence="5" id="KW-1185">Reference proteome</keyword>
<dbReference type="SUPFAM" id="SSF57850">
    <property type="entry name" value="RING/U-box"/>
    <property type="match status" value="1"/>
</dbReference>
<dbReference type="Gene3D" id="1.10.510.10">
    <property type="entry name" value="Transferase(Phosphotransferase) domain 1"/>
    <property type="match status" value="1"/>
</dbReference>
<evidence type="ECO:0000256" key="1">
    <source>
        <dbReference type="PROSITE-ProRule" id="PRU00175"/>
    </source>
</evidence>
<proteinExistence type="predicted"/>